<keyword evidence="3" id="KW-1185">Reference proteome</keyword>
<keyword evidence="1 2" id="KW-0808">Transferase</keyword>
<dbReference type="GO" id="GO:0009103">
    <property type="term" value="P:lipopolysaccharide biosynthetic process"/>
    <property type="evidence" value="ECO:0007669"/>
    <property type="project" value="TreeGrafter"/>
</dbReference>
<dbReference type="OrthoDB" id="1059846at2"/>
<evidence type="ECO:0000313" key="3">
    <source>
        <dbReference type="Proteomes" id="UP000251561"/>
    </source>
</evidence>
<reference evidence="2 3" key="1">
    <citation type="submission" date="2018-06" db="EMBL/GenBank/DDBJ databases">
        <title>Genome sequencing of Flavobacterium.</title>
        <authorList>
            <person name="Baek M.-G."/>
            <person name="Yi H."/>
        </authorList>
    </citation>
    <scope>NUCLEOTIDE SEQUENCE [LARGE SCALE GENOMIC DNA]</scope>
    <source>
        <strain evidence="2 3">HYN0086</strain>
    </source>
</reference>
<dbReference type="PANTHER" id="PTHR46401">
    <property type="entry name" value="GLYCOSYLTRANSFERASE WBBK-RELATED"/>
    <property type="match status" value="1"/>
</dbReference>
<organism evidence="2 3">
    <name type="scientific">Flavobacterium fluviale</name>
    <dbReference type="NCBI Taxonomy" id="2249356"/>
    <lineage>
        <taxon>Bacteria</taxon>
        <taxon>Pseudomonadati</taxon>
        <taxon>Bacteroidota</taxon>
        <taxon>Flavobacteriia</taxon>
        <taxon>Flavobacteriales</taxon>
        <taxon>Flavobacteriaceae</taxon>
        <taxon>Flavobacterium</taxon>
    </lineage>
</organism>
<dbReference type="Proteomes" id="UP000251561">
    <property type="component" value="Chromosome"/>
</dbReference>
<dbReference type="AlphaFoldDB" id="A0A344LPJ0"/>
<dbReference type="Pfam" id="PF13692">
    <property type="entry name" value="Glyco_trans_1_4"/>
    <property type="match status" value="1"/>
</dbReference>
<dbReference type="GO" id="GO:0016757">
    <property type="term" value="F:glycosyltransferase activity"/>
    <property type="evidence" value="ECO:0007669"/>
    <property type="project" value="TreeGrafter"/>
</dbReference>
<dbReference type="EMBL" id="CP030261">
    <property type="protein sequence ID" value="AXB55832.1"/>
    <property type="molecule type" value="Genomic_DNA"/>
</dbReference>
<dbReference type="KEGG" id="ffl:HYN86_04130"/>
<gene>
    <name evidence="2" type="ORF">HYN86_04130</name>
</gene>
<evidence type="ECO:0000256" key="1">
    <source>
        <dbReference type="ARBA" id="ARBA00022679"/>
    </source>
</evidence>
<dbReference type="RefSeq" id="WP_113676901.1">
    <property type="nucleotide sequence ID" value="NZ_CP030261.1"/>
</dbReference>
<evidence type="ECO:0000313" key="2">
    <source>
        <dbReference type="EMBL" id="AXB55832.1"/>
    </source>
</evidence>
<dbReference type="Gene3D" id="3.40.50.2000">
    <property type="entry name" value="Glycogen Phosphorylase B"/>
    <property type="match status" value="1"/>
</dbReference>
<name>A0A344LPJ0_9FLAO</name>
<accession>A0A344LPJ0</accession>
<dbReference type="SUPFAM" id="SSF53756">
    <property type="entry name" value="UDP-Glycosyltransferase/glycogen phosphorylase"/>
    <property type="match status" value="1"/>
</dbReference>
<sequence>MKILYFYPENPLHKTQGNNARALALLEYFRNRNASVDFVGVATNTFTINEIDKLKEEKLISNGHLLPVFIRKKNQMRYFFCYSLPNKIGRKIGLFDRTRLGHVEAFNSILKKNQYDVILISYVYWAKLVKNSPNIKNAKLMIDTHDFLTSQLQEKKKFQLGRFFEKEIEILSLFDKILVISPEEKFLFSQFLTKETALATHALPQNYSSKTAHKYDLIYTASDNEHNIKSAKWFFSSVYPLLPKSIKILVVGKIGNYIDDFSNVEKINFIEDLNSVYSQSKIAICPMLSGTGVKIKVIEALSFGIPVVCNERGVDGLLNKTNNGCLVSDNENEFAAYINKLLIDENYYNKVSSQAITFFNAHHSIDANYSMLDKIFKL</sequence>
<proteinExistence type="predicted"/>
<dbReference type="PANTHER" id="PTHR46401:SF2">
    <property type="entry name" value="GLYCOSYLTRANSFERASE WBBK-RELATED"/>
    <property type="match status" value="1"/>
</dbReference>
<protein>
    <submittedName>
        <fullName evidence="2">Glycosyl transferase group 1</fullName>
    </submittedName>
</protein>